<evidence type="ECO:0000313" key="2">
    <source>
        <dbReference type="EMBL" id="PIR88304.1"/>
    </source>
</evidence>
<proteinExistence type="predicted"/>
<name>A0A2H0UPK1_9BACT</name>
<keyword evidence="1" id="KW-0812">Transmembrane</keyword>
<organism evidence="2 3">
    <name type="scientific">Candidatus Harrisonbacteria bacterium CG10_big_fil_rev_8_21_14_0_10_44_23</name>
    <dbReference type="NCBI Taxonomy" id="1974585"/>
    <lineage>
        <taxon>Bacteria</taxon>
        <taxon>Candidatus Harrisoniibacteriota</taxon>
    </lineage>
</organism>
<protein>
    <recommendedName>
        <fullName evidence="4">Transglutaminase-like domain-containing protein</fullName>
    </recommendedName>
</protein>
<dbReference type="EMBL" id="PFBB01000034">
    <property type="protein sequence ID" value="PIR88304.1"/>
    <property type="molecule type" value="Genomic_DNA"/>
</dbReference>
<evidence type="ECO:0000256" key="1">
    <source>
        <dbReference type="SAM" id="Phobius"/>
    </source>
</evidence>
<comment type="caution">
    <text evidence="2">The sequence shown here is derived from an EMBL/GenBank/DDBJ whole genome shotgun (WGS) entry which is preliminary data.</text>
</comment>
<reference evidence="3" key="1">
    <citation type="submission" date="2017-09" db="EMBL/GenBank/DDBJ databases">
        <title>Depth-based differentiation of microbial function through sediment-hosted aquifers and enrichment of novel symbionts in the deep terrestrial subsurface.</title>
        <authorList>
            <person name="Probst A.J."/>
            <person name="Ladd B."/>
            <person name="Jarett J.K."/>
            <person name="Geller-Mcgrath D.E."/>
            <person name="Sieber C.M.K."/>
            <person name="Emerson J.B."/>
            <person name="Anantharaman K."/>
            <person name="Thomas B.C."/>
            <person name="Malmstrom R."/>
            <person name="Stieglmeier M."/>
            <person name="Klingl A."/>
            <person name="Woyke T."/>
            <person name="Ryan C.M."/>
            <person name="Banfield J.F."/>
        </authorList>
    </citation>
    <scope>NUCLEOTIDE SEQUENCE [LARGE SCALE GENOMIC DNA]</scope>
</reference>
<keyword evidence="1" id="KW-0472">Membrane</keyword>
<sequence length="157" mass="18633">MLWENIVIILLVYVFIAAIGARLVVPYFGFRRPYAPKKMPNPWEKHLVFLKGQSKSSKEFLINAFNLITAQYKGGRRQNFLRIWRAFGSAFNKKSGYLTCNMQNYLLHSLLIKSGYFKEKDIRHKYRLLRPFIHQWLEINLGGKWIIADPWARKLEI</sequence>
<dbReference type="AlphaFoldDB" id="A0A2H0UPK1"/>
<evidence type="ECO:0000313" key="3">
    <source>
        <dbReference type="Proteomes" id="UP000229615"/>
    </source>
</evidence>
<keyword evidence="1" id="KW-1133">Transmembrane helix</keyword>
<dbReference type="Proteomes" id="UP000229615">
    <property type="component" value="Unassembled WGS sequence"/>
</dbReference>
<accession>A0A2H0UPK1</accession>
<evidence type="ECO:0008006" key="4">
    <source>
        <dbReference type="Google" id="ProtNLM"/>
    </source>
</evidence>
<gene>
    <name evidence="2" type="ORF">COU09_02975</name>
</gene>
<feature type="transmembrane region" description="Helical" evidence="1">
    <location>
        <begin position="6"/>
        <end position="30"/>
    </location>
</feature>